<dbReference type="Gene3D" id="3.40.1190.20">
    <property type="match status" value="1"/>
</dbReference>
<accession>A0A7X3FPP1</accession>
<dbReference type="Proteomes" id="UP000438106">
    <property type="component" value="Unassembled WGS sequence"/>
</dbReference>
<evidence type="ECO:0000259" key="3">
    <source>
        <dbReference type="Pfam" id="PF00294"/>
    </source>
</evidence>
<dbReference type="PANTHER" id="PTHR10584">
    <property type="entry name" value="SUGAR KINASE"/>
    <property type="match status" value="1"/>
</dbReference>
<keyword evidence="5" id="KW-1185">Reference proteome</keyword>
<proteinExistence type="predicted"/>
<dbReference type="Pfam" id="PF00294">
    <property type="entry name" value="PfkB"/>
    <property type="match status" value="1"/>
</dbReference>
<feature type="domain" description="Carbohydrate kinase PfkB" evidence="3">
    <location>
        <begin position="59"/>
        <end position="320"/>
    </location>
</feature>
<gene>
    <name evidence="4" type="ORF">GO014_03180</name>
</gene>
<dbReference type="GO" id="GO:0016301">
    <property type="term" value="F:kinase activity"/>
    <property type="evidence" value="ECO:0007669"/>
    <property type="project" value="UniProtKB-KW"/>
</dbReference>
<sequence length="341" mass="36328">MTRLGFLGAMNRDLVVQQDCATVLDALRIDGSPLVETPVSDEEAQRGVELLQRLGAADYLGGSAFNAARVAARLNGNHEIDLAFFGVAGTLGQSRPHLEALDGWGVDASGVETSAVPPATCLAIVEQAGRTLLTAHGANAAIANWLEREQAALAAAIARCDAIHVTSYLDPASPELIARILQRARIDNPELIVSLDPGMAWIAPGGDGFARLLAQTNILHLNSEEFTRLLGKASPAEIGAGLQPGWLLVARTHECVTLHSEKGSATYAPELQNREVRDATGAGDTFCGAFLWSYCQDMTRPQRAVALGFALARHKVGMAGPLTLADAIRREIVTKIERAEW</sequence>
<keyword evidence="1" id="KW-0808">Transferase</keyword>
<evidence type="ECO:0000313" key="5">
    <source>
        <dbReference type="Proteomes" id="UP000438106"/>
    </source>
</evidence>
<dbReference type="InterPro" id="IPR029056">
    <property type="entry name" value="Ribokinase-like"/>
</dbReference>
<dbReference type="EMBL" id="WQRF01000001">
    <property type="protein sequence ID" value="MVS98027.1"/>
    <property type="molecule type" value="Genomic_DNA"/>
</dbReference>
<reference evidence="4 5" key="1">
    <citation type="submission" date="2019-12" db="EMBL/GenBank/DDBJ databases">
        <title>Devosia maris sp. nov., isolated from the deep seawater.</title>
        <authorList>
            <person name="Liu Y."/>
        </authorList>
    </citation>
    <scope>NUCLEOTIDE SEQUENCE [LARGE SCALE GENOMIC DNA]</scope>
    <source>
        <strain evidence="4 5">L53-10-65</strain>
    </source>
</reference>
<evidence type="ECO:0000313" key="4">
    <source>
        <dbReference type="EMBL" id="MVS98027.1"/>
    </source>
</evidence>
<dbReference type="PANTHER" id="PTHR10584:SF166">
    <property type="entry name" value="RIBOKINASE"/>
    <property type="match status" value="1"/>
</dbReference>
<dbReference type="AlphaFoldDB" id="A0A7X3FPP1"/>
<dbReference type="RefSeq" id="WP_157289092.1">
    <property type="nucleotide sequence ID" value="NZ_WQRF01000001.1"/>
</dbReference>
<name>A0A7X3FPP1_9HYPH</name>
<evidence type="ECO:0000256" key="1">
    <source>
        <dbReference type="ARBA" id="ARBA00022679"/>
    </source>
</evidence>
<comment type="caution">
    <text evidence="4">The sequence shown here is derived from an EMBL/GenBank/DDBJ whole genome shotgun (WGS) entry which is preliminary data.</text>
</comment>
<evidence type="ECO:0000256" key="2">
    <source>
        <dbReference type="ARBA" id="ARBA00022777"/>
    </source>
</evidence>
<organism evidence="4 5">
    <name type="scientific">Devosia marina</name>
    <dbReference type="NCBI Taxonomy" id="2683198"/>
    <lineage>
        <taxon>Bacteria</taxon>
        <taxon>Pseudomonadati</taxon>
        <taxon>Pseudomonadota</taxon>
        <taxon>Alphaproteobacteria</taxon>
        <taxon>Hyphomicrobiales</taxon>
        <taxon>Devosiaceae</taxon>
        <taxon>Devosia</taxon>
    </lineage>
</organism>
<dbReference type="SUPFAM" id="SSF53613">
    <property type="entry name" value="Ribokinase-like"/>
    <property type="match status" value="1"/>
</dbReference>
<protein>
    <recommendedName>
        <fullName evidence="3">Carbohydrate kinase PfkB domain-containing protein</fullName>
    </recommendedName>
</protein>
<dbReference type="InterPro" id="IPR011611">
    <property type="entry name" value="PfkB_dom"/>
</dbReference>
<keyword evidence="2" id="KW-0418">Kinase</keyword>